<dbReference type="NCBIfam" id="NF001923">
    <property type="entry name" value="PRK00701.1"/>
    <property type="match status" value="1"/>
</dbReference>
<comment type="caution">
    <text evidence="8">The sequence shown here is derived from an EMBL/GenBank/DDBJ whole genome shotgun (WGS) entry which is preliminary data.</text>
</comment>
<evidence type="ECO:0000256" key="4">
    <source>
        <dbReference type="ARBA" id="ARBA00022989"/>
    </source>
</evidence>
<dbReference type="HAMAP" id="MF_00221">
    <property type="entry name" value="NRAMP"/>
    <property type="match status" value="1"/>
</dbReference>
<feature type="transmembrane region" description="Helical" evidence="7">
    <location>
        <begin position="230"/>
        <end position="249"/>
    </location>
</feature>
<feature type="transmembrane region" description="Helical" evidence="7">
    <location>
        <begin position="368"/>
        <end position="387"/>
    </location>
</feature>
<dbReference type="NCBIfam" id="TIGR01197">
    <property type="entry name" value="nramp"/>
    <property type="match status" value="1"/>
</dbReference>
<dbReference type="NCBIfam" id="NF037982">
    <property type="entry name" value="Nramp_1"/>
    <property type="match status" value="1"/>
</dbReference>
<feature type="transmembrane region" description="Helical" evidence="7">
    <location>
        <begin position="46"/>
        <end position="64"/>
    </location>
</feature>
<dbReference type="PANTHER" id="PTHR11706">
    <property type="entry name" value="SOLUTE CARRIER PROTEIN FAMILY 11 MEMBER"/>
    <property type="match status" value="1"/>
</dbReference>
<keyword evidence="4 7" id="KW-1133">Transmembrane helix</keyword>
<keyword evidence="3 7" id="KW-0812">Transmembrane</keyword>
<dbReference type="GO" id="GO:0034755">
    <property type="term" value="P:iron ion transmembrane transport"/>
    <property type="evidence" value="ECO:0007669"/>
    <property type="project" value="TreeGrafter"/>
</dbReference>
<feature type="transmembrane region" description="Helical" evidence="7">
    <location>
        <begin position="189"/>
        <end position="218"/>
    </location>
</feature>
<dbReference type="Pfam" id="PF01566">
    <property type="entry name" value="Nramp"/>
    <property type="match status" value="1"/>
</dbReference>
<dbReference type="AlphaFoldDB" id="A0A0F9TE73"/>
<reference evidence="8" key="1">
    <citation type="journal article" date="2015" name="Nature">
        <title>Complex archaea that bridge the gap between prokaryotes and eukaryotes.</title>
        <authorList>
            <person name="Spang A."/>
            <person name="Saw J.H."/>
            <person name="Jorgensen S.L."/>
            <person name="Zaremba-Niedzwiedzka K."/>
            <person name="Martijn J."/>
            <person name="Lind A.E."/>
            <person name="van Eijk R."/>
            <person name="Schleper C."/>
            <person name="Guy L."/>
            <person name="Ettema T.J."/>
        </authorList>
    </citation>
    <scope>NUCLEOTIDE SEQUENCE</scope>
</reference>
<feature type="transmembrane region" description="Helical" evidence="7">
    <location>
        <begin position="84"/>
        <end position="107"/>
    </location>
</feature>
<evidence type="ECO:0008006" key="9">
    <source>
        <dbReference type="Google" id="ProtNLM"/>
    </source>
</evidence>
<evidence type="ECO:0000256" key="2">
    <source>
        <dbReference type="ARBA" id="ARBA00022448"/>
    </source>
</evidence>
<name>A0A0F9TE73_9ZZZZ</name>
<dbReference type="EMBL" id="LAZR01001281">
    <property type="protein sequence ID" value="KKN47341.1"/>
    <property type="molecule type" value="Genomic_DNA"/>
</dbReference>
<accession>A0A0F9TE73</accession>
<evidence type="ECO:0000256" key="5">
    <source>
        <dbReference type="ARBA" id="ARBA00023136"/>
    </source>
</evidence>
<evidence type="ECO:0000313" key="8">
    <source>
        <dbReference type="EMBL" id="KKN47341.1"/>
    </source>
</evidence>
<feature type="transmembrane region" description="Helical" evidence="7">
    <location>
        <begin position="270"/>
        <end position="300"/>
    </location>
</feature>
<dbReference type="PRINTS" id="PR00447">
    <property type="entry name" value="NATRESASSCMP"/>
</dbReference>
<feature type="transmembrane region" description="Helical" evidence="7">
    <location>
        <begin position="393"/>
        <end position="415"/>
    </location>
</feature>
<dbReference type="PANTHER" id="PTHR11706:SF33">
    <property type="entry name" value="NATURAL RESISTANCE-ASSOCIATED MACROPHAGE PROTEIN 2"/>
    <property type="match status" value="1"/>
</dbReference>
<feature type="transmembrane region" description="Helical" evidence="7">
    <location>
        <begin position="320"/>
        <end position="347"/>
    </location>
</feature>
<feature type="transmembrane region" description="Helical" evidence="7">
    <location>
        <begin position="156"/>
        <end position="177"/>
    </location>
</feature>
<organism evidence="8">
    <name type="scientific">marine sediment metagenome</name>
    <dbReference type="NCBI Taxonomy" id="412755"/>
    <lineage>
        <taxon>unclassified sequences</taxon>
        <taxon>metagenomes</taxon>
        <taxon>ecological metagenomes</taxon>
    </lineage>
</organism>
<keyword evidence="2" id="KW-0813">Transport</keyword>
<proteinExistence type="inferred from homology"/>
<evidence type="ECO:0000256" key="6">
    <source>
        <dbReference type="SAM" id="MobiDB-lite"/>
    </source>
</evidence>
<comment type="subcellular location">
    <subcellularLocation>
        <location evidence="1">Membrane</location>
        <topology evidence="1">Multi-pass membrane protein</topology>
    </subcellularLocation>
</comment>
<protein>
    <recommendedName>
        <fullName evidence="9">Divalent metal cation transporter MntH</fullName>
    </recommendedName>
</protein>
<evidence type="ECO:0000256" key="3">
    <source>
        <dbReference type="ARBA" id="ARBA00022692"/>
    </source>
</evidence>
<dbReference type="GO" id="GO:0005384">
    <property type="term" value="F:manganese ion transmembrane transporter activity"/>
    <property type="evidence" value="ECO:0007669"/>
    <property type="project" value="TreeGrafter"/>
</dbReference>
<sequence>MKTQGEATGGAGRGDDRLLDGFNEPVGEPSLVESHRTVDVAHGAGFLRRFAAFLGPGFLVAVGYMDPGNWATSIAGGSEFGYTLLIAVLLSSLMAILLQALCARFAIATGRDLAQACRDAFPRPVAYGLWVLAELAIIATDLAEVIGTAIGLQLLFGLPLVWGVVITALDVFLILYLQSRGFRWVEAFIVTMILVIAACFVGQLILAEPSIAAILGGFLPTPEIVTNDRMLYLALGILGATVMPHNLYLHTGIVQTRAYRQDAAGKRDAIRFATLDSTVALGFALLVNASILILAAAAFYDRGAGVVEDLTDAHALLAPLLGASIAPILFAVALLASGLASTVTATMAGQIVMQGFLRLRLPLVARRLITRGLAIVPAAAIILIYGERGAAELLVLSQVILSLQLPFAVVPLVMFSSDRRKMGDFRAPVWVLALAVVIAVLIVGLNVKLVTDFLALGA</sequence>
<dbReference type="InterPro" id="IPR001046">
    <property type="entry name" value="NRAMP_fam"/>
</dbReference>
<evidence type="ECO:0000256" key="1">
    <source>
        <dbReference type="ARBA" id="ARBA00004141"/>
    </source>
</evidence>
<gene>
    <name evidence="8" type="ORF">LCGC14_0663710</name>
</gene>
<feature type="transmembrane region" description="Helical" evidence="7">
    <location>
        <begin position="427"/>
        <end position="447"/>
    </location>
</feature>
<feature type="transmembrane region" description="Helical" evidence="7">
    <location>
        <begin position="127"/>
        <end position="150"/>
    </location>
</feature>
<evidence type="ECO:0000256" key="7">
    <source>
        <dbReference type="SAM" id="Phobius"/>
    </source>
</evidence>
<keyword evidence="5 7" id="KW-0472">Membrane</keyword>
<dbReference type="GO" id="GO:0005886">
    <property type="term" value="C:plasma membrane"/>
    <property type="evidence" value="ECO:0007669"/>
    <property type="project" value="TreeGrafter"/>
</dbReference>
<dbReference type="GO" id="GO:0015086">
    <property type="term" value="F:cadmium ion transmembrane transporter activity"/>
    <property type="evidence" value="ECO:0007669"/>
    <property type="project" value="TreeGrafter"/>
</dbReference>
<feature type="region of interest" description="Disordered" evidence="6">
    <location>
        <begin position="1"/>
        <end position="20"/>
    </location>
</feature>